<keyword evidence="18" id="KW-0472">Membrane</keyword>
<keyword evidence="18" id="KW-1133">Transmembrane helix</keyword>
<keyword evidence="22" id="KW-1185">Reference proteome</keyword>
<dbReference type="PANTHER" id="PTHR28629">
    <property type="entry name" value="TRIOKINASE/FMN CYCLASE"/>
    <property type="match status" value="1"/>
</dbReference>
<dbReference type="GO" id="GO:0004371">
    <property type="term" value="F:glycerone kinase activity"/>
    <property type="evidence" value="ECO:0007669"/>
    <property type="project" value="UniProtKB-EC"/>
</dbReference>
<dbReference type="SUPFAM" id="SSF82549">
    <property type="entry name" value="DAK1/DegV-like"/>
    <property type="match status" value="1"/>
</dbReference>
<evidence type="ECO:0000256" key="15">
    <source>
        <dbReference type="ARBA" id="ARBA00048526"/>
    </source>
</evidence>
<dbReference type="PROSITE" id="PS51480">
    <property type="entry name" value="DHAL"/>
    <property type="match status" value="1"/>
</dbReference>
<feature type="domain" description="DhaL" evidence="19">
    <location>
        <begin position="720"/>
        <end position="922"/>
    </location>
</feature>
<evidence type="ECO:0000256" key="12">
    <source>
        <dbReference type="ARBA" id="ARBA00045490"/>
    </source>
</evidence>
<keyword evidence="10" id="KW-0170">Cobalt</keyword>
<feature type="domain" description="DhaK" evidence="20">
    <location>
        <begin position="336"/>
        <end position="683"/>
    </location>
</feature>
<dbReference type="FunFam" id="1.25.40.340:FF:000002">
    <property type="entry name" value="Dihydroxyacetone kinase, L subunit"/>
    <property type="match status" value="1"/>
</dbReference>
<dbReference type="GO" id="GO:0005524">
    <property type="term" value="F:ATP binding"/>
    <property type="evidence" value="ECO:0007669"/>
    <property type="project" value="UniProtKB-KW"/>
</dbReference>
<evidence type="ECO:0000256" key="14">
    <source>
        <dbReference type="ARBA" id="ARBA00047974"/>
    </source>
</evidence>
<dbReference type="AlphaFoldDB" id="A0A4S2JT37"/>
<dbReference type="GO" id="GO:0005829">
    <property type="term" value="C:cytosol"/>
    <property type="evidence" value="ECO:0007669"/>
    <property type="project" value="TreeGrafter"/>
</dbReference>
<evidence type="ECO:0000259" key="19">
    <source>
        <dbReference type="PROSITE" id="PS51480"/>
    </source>
</evidence>
<dbReference type="EMBL" id="QBLH01003534">
    <property type="protein sequence ID" value="TGZ37548.1"/>
    <property type="molecule type" value="Genomic_DNA"/>
</dbReference>
<dbReference type="SUPFAM" id="SSF101473">
    <property type="entry name" value="DhaL-like"/>
    <property type="match status" value="1"/>
</dbReference>
<dbReference type="Pfam" id="PF02733">
    <property type="entry name" value="Dak1"/>
    <property type="match status" value="1"/>
</dbReference>
<dbReference type="InterPro" id="IPR004006">
    <property type="entry name" value="DhaK_dom"/>
</dbReference>
<comment type="subunit">
    <text evidence="13">Homodimer. Interacts with IFIH1 (via the CARD domains), the interaction is inhibited by viral infection.</text>
</comment>
<evidence type="ECO:0000256" key="3">
    <source>
        <dbReference type="ARBA" id="ARBA00012110"/>
    </source>
</evidence>
<dbReference type="InterPro" id="IPR004007">
    <property type="entry name" value="DhaL_dom"/>
</dbReference>
<dbReference type="EC" id="2.7.1.29" evidence="2"/>
<dbReference type="FunFam" id="3.40.50.10440:FF:000001">
    <property type="entry name" value="Dihydroxyacetone kinase, DhaK subunit"/>
    <property type="match status" value="1"/>
</dbReference>
<comment type="function">
    <text evidence="12">Catalyzes both the phosphorylation of dihydroxyacetone and of glyceraldehyde, and the splitting of ribonucleoside diphosphate-X compounds among which FAD is the best substrate. Represses IFIH1-mediated cellular antiviral response.</text>
</comment>
<comment type="caution">
    <text evidence="21">The sequence shown here is derived from an EMBL/GenBank/DDBJ whole genome shotgun (WGS) entry which is preliminary data.</text>
</comment>
<dbReference type="Proteomes" id="UP000310200">
    <property type="component" value="Unassembled WGS sequence"/>
</dbReference>
<evidence type="ECO:0000256" key="7">
    <source>
        <dbReference type="ARBA" id="ARBA00022741"/>
    </source>
</evidence>
<proteinExistence type="inferred from homology"/>
<dbReference type="GO" id="GO:0006376">
    <property type="term" value="P:mRNA splice site recognition"/>
    <property type="evidence" value="ECO:0007669"/>
    <property type="project" value="InterPro"/>
</dbReference>
<evidence type="ECO:0000256" key="9">
    <source>
        <dbReference type="ARBA" id="ARBA00022840"/>
    </source>
</evidence>
<dbReference type="InterPro" id="IPR004882">
    <property type="entry name" value="Luc7-rel"/>
</dbReference>
<evidence type="ECO:0000256" key="11">
    <source>
        <dbReference type="ARBA" id="ARBA00032426"/>
    </source>
</evidence>
<evidence type="ECO:0000256" key="8">
    <source>
        <dbReference type="ARBA" id="ARBA00022777"/>
    </source>
</evidence>
<dbReference type="GO" id="GO:0005685">
    <property type="term" value="C:U1 snRNP"/>
    <property type="evidence" value="ECO:0007669"/>
    <property type="project" value="InterPro"/>
</dbReference>
<evidence type="ECO:0000256" key="18">
    <source>
        <dbReference type="SAM" id="Phobius"/>
    </source>
</evidence>
<keyword evidence="6" id="KW-0808">Transferase</keyword>
<dbReference type="Gene3D" id="1.25.40.340">
    <property type="match status" value="1"/>
</dbReference>
<dbReference type="SMART" id="SM01120">
    <property type="entry name" value="Dak2"/>
    <property type="match status" value="1"/>
</dbReference>
<comment type="catalytic activity">
    <reaction evidence="14">
        <text>D-glyceraldehyde + ATP = D-glyceraldehyde 3-phosphate + ADP + H(+)</text>
        <dbReference type="Rhea" id="RHEA:13941"/>
        <dbReference type="ChEBI" id="CHEBI:15378"/>
        <dbReference type="ChEBI" id="CHEBI:17378"/>
        <dbReference type="ChEBI" id="CHEBI:30616"/>
        <dbReference type="ChEBI" id="CHEBI:59776"/>
        <dbReference type="ChEBI" id="CHEBI:456216"/>
        <dbReference type="EC" id="2.7.1.28"/>
    </reaction>
</comment>
<dbReference type="EC" id="2.7.1.28" evidence="3"/>
<keyword evidence="17" id="KW-0175">Coiled coil</keyword>
<dbReference type="GO" id="GO:0003729">
    <property type="term" value="F:mRNA binding"/>
    <property type="evidence" value="ECO:0007669"/>
    <property type="project" value="InterPro"/>
</dbReference>
<dbReference type="Gene3D" id="3.40.50.10440">
    <property type="entry name" value="Dihydroxyacetone kinase, domain 1"/>
    <property type="match status" value="1"/>
</dbReference>
<feature type="transmembrane region" description="Helical" evidence="18">
    <location>
        <begin position="289"/>
        <end position="322"/>
    </location>
</feature>
<dbReference type="GO" id="GO:0019563">
    <property type="term" value="P:glycerol catabolic process"/>
    <property type="evidence" value="ECO:0007669"/>
    <property type="project" value="TreeGrafter"/>
</dbReference>
<comment type="similarity">
    <text evidence="1">Belongs to the Luc7 family.</text>
</comment>
<evidence type="ECO:0000256" key="4">
    <source>
        <dbReference type="ARBA" id="ARBA00012578"/>
    </source>
</evidence>
<comment type="catalytic activity">
    <reaction evidence="15">
        <text>FAD = riboflavin cyclic-4',5'-phosphate + AMP + H(+)</text>
        <dbReference type="Rhea" id="RHEA:13729"/>
        <dbReference type="ChEBI" id="CHEBI:15378"/>
        <dbReference type="ChEBI" id="CHEBI:57692"/>
        <dbReference type="ChEBI" id="CHEBI:76202"/>
        <dbReference type="ChEBI" id="CHEBI:456215"/>
        <dbReference type="EC" id="4.6.1.15"/>
    </reaction>
</comment>
<dbReference type="PANTHER" id="PTHR28629:SF4">
    <property type="entry name" value="TRIOKINASE_FMN CYCLASE"/>
    <property type="match status" value="1"/>
</dbReference>
<evidence type="ECO:0000259" key="20">
    <source>
        <dbReference type="PROSITE" id="PS51481"/>
    </source>
</evidence>
<evidence type="ECO:0000256" key="2">
    <source>
        <dbReference type="ARBA" id="ARBA00012107"/>
    </source>
</evidence>
<dbReference type="GO" id="GO:0034012">
    <property type="term" value="F:FAD-AMP lyase (cyclizing) activity"/>
    <property type="evidence" value="ECO:0007669"/>
    <property type="project" value="UniProtKB-EC"/>
</dbReference>
<keyword evidence="21" id="KW-0456">Lyase</keyword>
<accession>A0A4S2JT37</accession>
<reference evidence="21 22" key="1">
    <citation type="journal article" date="2019" name="Philos. Trans. R. Soc. Lond., B, Biol. Sci.">
        <title>Ant behaviour and brain gene expression of defending hosts depend on the ecological success of the intruding social parasite.</title>
        <authorList>
            <person name="Kaur R."/>
            <person name="Stoldt M."/>
            <person name="Jongepier E."/>
            <person name="Feldmeyer B."/>
            <person name="Menzel F."/>
            <person name="Bornberg-Bauer E."/>
            <person name="Foitzik S."/>
        </authorList>
    </citation>
    <scope>NUCLEOTIDE SEQUENCE [LARGE SCALE GENOMIC DNA]</scope>
    <source>
        <tissue evidence="21">Whole body</tissue>
    </source>
</reference>
<dbReference type="PROSITE" id="PS51481">
    <property type="entry name" value="DHAK"/>
    <property type="match status" value="1"/>
</dbReference>
<evidence type="ECO:0000313" key="21">
    <source>
        <dbReference type="EMBL" id="TGZ37548.1"/>
    </source>
</evidence>
<gene>
    <name evidence="21" type="ORF">DBV15_03846</name>
</gene>
<keyword evidence="7" id="KW-0547">Nucleotide-binding</keyword>
<evidence type="ECO:0000256" key="16">
    <source>
        <dbReference type="ARBA" id="ARBA00048898"/>
    </source>
</evidence>
<dbReference type="InterPro" id="IPR036117">
    <property type="entry name" value="DhaL_dom_sf"/>
</dbReference>
<keyword evidence="9" id="KW-0067">ATP-binding</keyword>
<evidence type="ECO:0000313" key="22">
    <source>
        <dbReference type="Proteomes" id="UP000310200"/>
    </source>
</evidence>
<protein>
    <recommendedName>
        <fullName evidence="5">Triokinase/FMN cyclase</fullName>
        <ecNumber evidence="3">2.7.1.28</ecNumber>
        <ecNumber evidence="2">2.7.1.29</ecNumber>
        <ecNumber evidence="4">4.6.1.15</ecNumber>
    </recommendedName>
    <alternativeName>
        <fullName evidence="11">Bifunctional ATP-dependent dihydroxyacetone kinase/FAD-AMP lyase (cyclizing)</fullName>
    </alternativeName>
</protein>
<name>A0A4S2JT37_9HYME</name>
<evidence type="ECO:0000256" key="17">
    <source>
        <dbReference type="SAM" id="Coils"/>
    </source>
</evidence>
<comment type="catalytic activity">
    <reaction evidence="16">
        <text>dihydroxyacetone + ATP = dihydroxyacetone phosphate + ADP + H(+)</text>
        <dbReference type="Rhea" id="RHEA:15773"/>
        <dbReference type="ChEBI" id="CHEBI:15378"/>
        <dbReference type="ChEBI" id="CHEBI:16016"/>
        <dbReference type="ChEBI" id="CHEBI:30616"/>
        <dbReference type="ChEBI" id="CHEBI:57642"/>
        <dbReference type="ChEBI" id="CHEBI:456216"/>
        <dbReference type="EC" id="2.7.1.29"/>
    </reaction>
</comment>
<dbReference type="InterPro" id="IPR050861">
    <property type="entry name" value="Dihydroxyacetone_Kinase"/>
</dbReference>
<dbReference type="Gene3D" id="3.30.1180.20">
    <property type="entry name" value="Dihydroxyacetone kinase, domain 2"/>
    <property type="match status" value="1"/>
</dbReference>
<dbReference type="STRING" id="300112.A0A4S2JT37"/>
<dbReference type="Pfam" id="PF02734">
    <property type="entry name" value="Dak2"/>
    <property type="match status" value="1"/>
</dbReference>
<keyword evidence="8 21" id="KW-0418">Kinase</keyword>
<evidence type="ECO:0000256" key="10">
    <source>
        <dbReference type="ARBA" id="ARBA00023285"/>
    </source>
</evidence>
<evidence type="ECO:0000256" key="6">
    <source>
        <dbReference type="ARBA" id="ARBA00022679"/>
    </source>
</evidence>
<evidence type="ECO:0000256" key="5">
    <source>
        <dbReference type="ARBA" id="ARBA00018932"/>
    </source>
</evidence>
<organism evidence="21 22">
    <name type="scientific">Temnothorax longispinosus</name>
    <dbReference type="NCBI Taxonomy" id="300112"/>
    <lineage>
        <taxon>Eukaryota</taxon>
        <taxon>Metazoa</taxon>
        <taxon>Ecdysozoa</taxon>
        <taxon>Arthropoda</taxon>
        <taxon>Hexapoda</taxon>
        <taxon>Insecta</taxon>
        <taxon>Pterygota</taxon>
        <taxon>Neoptera</taxon>
        <taxon>Endopterygota</taxon>
        <taxon>Hymenoptera</taxon>
        <taxon>Apocrita</taxon>
        <taxon>Aculeata</taxon>
        <taxon>Formicoidea</taxon>
        <taxon>Formicidae</taxon>
        <taxon>Myrmicinae</taxon>
        <taxon>Temnothorax</taxon>
    </lineage>
</organism>
<sequence>MVEVNKKSKVGEKDENLLDRLILRIQANISSEFLSYHLCLSPRLSIRAIFQSRHRDQRMDLGDCPQIHDLALRADFEAAQKKKDHFYDIDAMEHLQNFIADCDRRTEQAKQRLAETQEELSAEVAAKANNVHVLAEEIGKKLAKAEQLGEEGFVEESMKLMGEIDELRKKKNEAEQEYRNSMPASSYQQQKLRVCEVCSAYLGIHDNDRRLADHFGGKLHLGFIKIREKLADLQKTVEERQDGTETGRTATKIAIGTGTAEDWATEETATATEIATATVTAIETVTVTAIVIATVIATVTVIVVVIAIAIVTAIANAIAVVIGTGNAGTAVGKSHDLAVAVVEEEQNVLAVAATAVDLVLVAVDLTTYRNRRDKVALICGGGSGHEPFAAGFVGSGMLTASIAGSIFAAPPSTHITYALRCVAENNKVGIVVVVPNYTGDCLNFGIAIEKARRAGVMVEEIIVDDDCSIPENELSVAGKRGLVGMLFAIKIAGALAEKGLPLCEVAEIARRVSQSTATYGVGLSACAIPEYVCDLESHSGATLREHLNAGQGLMFELAQDEIECGMGMHGEAGYERIKLRTASELVTLMLKRICETLSLSTNDSVAVIVNNFGALSQLEQGIVVYEVVNQLRNMGIEPVRVYSGTLMTSLNSVGIHISLLKLIESHRDIFVECLDEKTTAPCWPGCAYSIPSTLTSTPLKDSEKKKIEKIGISLNARDQRLIDSCLRDSCAAIIEKEAYLNGLDRGCGDGDCGSTLKRFADDNLSLSHPAALLSEIADIAEERMGGTSGALYCLFFTTGAKTMASLEPEEDIRRVWFCAFRSGLNCLEKYGKAKVGDRTMIDTMYAACTTYEKLLKEEDPSDFYDKIAAAAWEGCYSTRNMKPNDAPVYRAGRASYIKQAQYLTEVDAGAYAAAIWTAAIVQTITHFKD</sequence>
<dbReference type="GO" id="GO:0050354">
    <property type="term" value="F:triokinase activity"/>
    <property type="evidence" value="ECO:0007669"/>
    <property type="project" value="UniProtKB-EC"/>
</dbReference>
<evidence type="ECO:0000256" key="13">
    <source>
        <dbReference type="ARBA" id="ARBA00046681"/>
    </source>
</evidence>
<dbReference type="Pfam" id="PF03194">
    <property type="entry name" value="LUC7"/>
    <property type="match status" value="1"/>
</dbReference>
<dbReference type="EC" id="4.6.1.15" evidence="4"/>
<keyword evidence="18" id="KW-0812">Transmembrane</keyword>
<feature type="coiled-coil region" evidence="17">
    <location>
        <begin position="99"/>
        <end position="130"/>
    </location>
</feature>
<evidence type="ECO:0000256" key="1">
    <source>
        <dbReference type="ARBA" id="ARBA00005655"/>
    </source>
</evidence>